<dbReference type="KEGG" id="oan:Oant_2817"/>
<dbReference type="InterPro" id="IPR043990">
    <property type="entry name" value="AC_1"/>
</dbReference>
<dbReference type="HOGENOM" id="CLU_002551_3_0_5"/>
<keyword evidence="4" id="KW-1185">Reference proteome</keyword>
<dbReference type="InterPro" id="IPR006315">
    <property type="entry name" value="OM_autotransptr_brl_dom"/>
</dbReference>
<dbReference type="Gene3D" id="2.40.128.130">
    <property type="entry name" value="Autotransporter beta-domain"/>
    <property type="match status" value="1"/>
</dbReference>
<dbReference type="SUPFAM" id="SSF51126">
    <property type="entry name" value="Pectin lyase-like"/>
    <property type="match status" value="1"/>
</dbReference>
<keyword evidence="1" id="KW-0732">Signal</keyword>
<dbReference type="PANTHER" id="PTHR35037:SF3">
    <property type="entry name" value="C-TERMINAL REGION OF AIDA-LIKE PROTEIN"/>
    <property type="match status" value="1"/>
</dbReference>
<evidence type="ECO:0000259" key="2">
    <source>
        <dbReference type="PROSITE" id="PS51208"/>
    </source>
</evidence>
<sequence>MKHSTGTDCTTSSAKLTQRRIKALAHGLSQYLCSTVSYSAIALAGVTTIVAANPVRADDYHYIGTHSLLDRWGRPASWAEGKLPGGGDRAIIAGSATGIIPAASAIGSIWITQTSALKTFNQSSVSAAITINGIDGAGVRTDAAQMINFFRGTNVGGNISIQATNEAGGGFNFSAPPAGGSTTGFLETNGYTVTFDPVNTANLMNVTGGYEIIGSGNLVKTGAGLLTIEGYTNNSAFTDSPAQYSGSTWIQQGTLALIGTASLRRSSVVRVDGVFDISATADGQYDPSGIPGGTSVAVLTGNGSIVLGARNLTLNEGGNDFAGQISGTGKLILQQGTTVLSGESTYSGGTDINSAHLYVGNAKALGSGAVNMQGTAALGFLVDDLVIKNDIILASGNTSAIDTGTFNETLGGDISGDGSLTKQGDGTLIVAGANTYTGSTNVLAGTLRAGAANTFSAASAVDLAAGATLDLGGYNQSIASFSNAGTLKFGTKPGTTLMIAGNYTGNDGLLILNTDLGGDDSATDRLVVTGDTSGNSTVNVNNLKGEGAPTVEGIKIIEIGGVSDGEFSLKGDYEIQGEQAVVAGAYAYQLYKNGKTNPTDGDWYLRSALKPKTVDPVTPTSPSKPLYQAGAPLYEAYPQVLQALNGLSTLQQRVGDRYWATDENGGTSNTTRSSVWGRIEGAHNRLTPNSTTTLTSYDVDTYKMQAGLDGQFFDGDSGRLIGGLTAQYGKASADVWSVFGDGTIDTDGYGLGATLTWYGDNGIYVDGQVQANWFDSDLSSVTAERGMTDSNKGFGYALGMETGKRFAVAPGWTLTPQAQLIYSSIDFDSFNDGFGARVSLKDGDSLNGRLGLSADYRKSWQAANGLISSTNVYGIANLYYEFLDGARVNLAGTALSTENDRFWGGVGLGGTYSWSGGKYSLYGEGMLKTSLAHPSDSFGVNGTVGLKVSF</sequence>
<dbReference type="AlphaFoldDB" id="A6X2S2"/>
<organism evidence="3 4">
    <name type="scientific">Brucella anthropi (strain ATCC 49188 / DSM 6882 / CCUG 24695 / JCM 21032 / LMG 3331 / NBRC 15819 / NCTC 12168 / Alc 37)</name>
    <name type="common">Ochrobactrum anthropi</name>
    <dbReference type="NCBI Taxonomy" id="439375"/>
    <lineage>
        <taxon>Bacteria</taxon>
        <taxon>Pseudomonadati</taxon>
        <taxon>Pseudomonadota</taxon>
        <taxon>Alphaproteobacteria</taxon>
        <taxon>Hyphomicrobiales</taxon>
        <taxon>Brucellaceae</taxon>
        <taxon>Brucella/Ochrobactrum group</taxon>
        <taxon>Brucella</taxon>
    </lineage>
</organism>
<evidence type="ECO:0000313" key="4">
    <source>
        <dbReference type="Proteomes" id="UP000002301"/>
    </source>
</evidence>
<dbReference type="NCBIfam" id="TIGR02601">
    <property type="entry name" value="autotrns_rpt"/>
    <property type="match status" value="1"/>
</dbReference>
<dbReference type="Proteomes" id="UP000002301">
    <property type="component" value="Chromosome 2"/>
</dbReference>
<protein>
    <submittedName>
        <fullName evidence="3">Outer membrane autotransporter barrel domain protein</fullName>
    </submittedName>
</protein>
<gene>
    <name evidence="3" type="ordered locus">Oant_2817</name>
</gene>
<dbReference type="PROSITE" id="PS51208">
    <property type="entry name" value="AUTOTRANSPORTER"/>
    <property type="match status" value="1"/>
</dbReference>
<evidence type="ECO:0000313" key="3">
    <source>
        <dbReference type="EMBL" id="ABS15526.1"/>
    </source>
</evidence>
<feature type="domain" description="Autotransporter" evidence="2">
    <location>
        <begin position="668"/>
        <end position="950"/>
    </location>
</feature>
<name>A6X2S2_BRUA4</name>
<evidence type="ECO:0000256" key="1">
    <source>
        <dbReference type="ARBA" id="ARBA00022729"/>
    </source>
</evidence>
<dbReference type="STRING" id="439375.Oant_2817"/>
<dbReference type="GO" id="GO:0019867">
    <property type="term" value="C:outer membrane"/>
    <property type="evidence" value="ECO:0007669"/>
    <property type="project" value="InterPro"/>
</dbReference>
<dbReference type="NCBIfam" id="TIGR01414">
    <property type="entry name" value="autotrans_barl"/>
    <property type="match status" value="1"/>
</dbReference>
<dbReference type="Pfam" id="PF03797">
    <property type="entry name" value="Autotransporter"/>
    <property type="match status" value="1"/>
</dbReference>
<dbReference type="InterPro" id="IPR013425">
    <property type="entry name" value="Autotrns_rpt"/>
</dbReference>
<dbReference type="EMBL" id="CP000759">
    <property type="protein sequence ID" value="ABS15526.1"/>
    <property type="molecule type" value="Genomic_DNA"/>
</dbReference>
<dbReference type="InterPro" id="IPR011050">
    <property type="entry name" value="Pectin_lyase_fold/virulence"/>
</dbReference>
<dbReference type="InterPro" id="IPR051551">
    <property type="entry name" value="Autotransporter_adhesion"/>
</dbReference>
<dbReference type="SMART" id="SM00869">
    <property type="entry name" value="Autotransporter"/>
    <property type="match status" value="1"/>
</dbReference>
<dbReference type="PANTHER" id="PTHR35037">
    <property type="entry name" value="C-TERMINAL REGION OF AIDA-LIKE PROTEIN"/>
    <property type="match status" value="1"/>
</dbReference>
<dbReference type="InterPro" id="IPR012332">
    <property type="entry name" value="Autotransporter_pectin_lyase_C"/>
</dbReference>
<dbReference type="eggNOG" id="COG3468">
    <property type="taxonomic scope" value="Bacteria"/>
</dbReference>
<dbReference type="InterPro" id="IPR005546">
    <property type="entry name" value="Autotransporte_beta"/>
</dbReference>
<reference evidence="3 4" key="1">
    <citation type="journal article" date="2011" name="J. Bacteriol.">
        <title>Genome of Ochrobactrum anthropi ATCC 49188 T, a versatile opportunistic pathogen and symbiont of several eukaryotic hosts.</title>
        <authorList>
            <person name="Chain P.S."/>
            <person name="Lang D.M."/>
            <person name="Comerci D.J."/>
            <person name="Malfatti S.A."/>
            <person name="Vergez L.M."/>
            <person name="Shin M."/>
            <person name="Ugalde R.A."/>
            <person name="Garcia E."/>
            <person name="Tolmasky M.E."/>
        </authorList>
    </citation>
    <scope>NUCLEOTIDE SEQUENCE [LARGE SCALE GENOMIC DNA]</scope>
    <source>
        <strain evidence="4">ATCC 49188 / DSM 6882 / CCUG 24695 / JCM 21032 / LMG 3331 / NBRC 15819 / NCTC 12168 / Alc 37</strain>
    </source>
</reference>
<dbReference type="Pfam" id="PF18883">
    <property type="entry name" value="AC_1"/>
    <property type="match status" value="1"/>
</dbReference>
<proteinExistence type="predicted"/>
<dbReference type="Pfam" id="PF12951">
    <property type="entry name" value="PATR"/>
    <property type="match status" value="3"/>
</dbReference>
<dbReference type="CDD" id="cd01344">
    <property type="entry name" value="PL2_Passenger_AT"/>
    <property type="match status" value="1"/>
</dbReference>
<accession>A6X2S2</accession>
<dbReference type="Gene3D" id="2.160.20.20">
    <property type="match status" value="1"/>
</dbReference>
<dbReference type="InterPro" id="IPR036709">
    <property type="entry name" value="Autotransporte_beta_dom_sf"/>
</dbReference>
<dbReference type="SUPFAM" id="SSF103515">
    <property type="entry name" value="Autotransporter"/>
    <property type="match status" value="1"/>
</dbReference>